<gene>
    <name evidence="1" type="ORF">OMO38_16030</name>
</gene>
<evidence type="ECO:0000313" key="2">
    <source>
        <dbReference type="Proteomes" id="UP001163731"/>
    </source>
</evidence>
<sequence length="296" mass="33296">MKNIENSLGEYLHTAEKTIQEVLFVPVDEHPVWEDHSDILELASKQILQPVGILPDENIFAYIGVHSQTIITGKRDSVGFLITNFRILTQTDFSIIGTAEVAEQTLFTQNINPQELLPKVWESFIAKNKLSIPGEQLLAMHSALKNVLEIIVPQLQQLHYLPGEIVKSDYITGRIKELGLEKSLKAYEQDEKRLKKFAEKYNLSDILFGIVDKPFFGGVYGLVITQNGIVSRDLMEDSFSSTWQEIKNNPATLGEKNDVILAGEKRHIIPSHAADAVHSLIILMNELANGEIKIQK</sequence>
<dbReference type="EMBL" id="JAPDHW010000013">
    <property type="protein sequence ID" value="MCW3170034.1"/>
    <property type="molecule type" value="Genomic_DNA"/>
</dbReference>
<dbReference type="RefSeq" id="WP_264751200.1">
    <property type="nucleotide sequence ID" value="NZ_JAPDHW010000013.1"/>
</dbReference>
<reference evidence="1" key="1">
    <citation type="submission" date="2022-10" db="EMBL/GenBank/DDBJ databases">
        <title>Chryseobacterium babae sp. nov. isolated from the gut of the beetle Oryctes rhinoceros, and Chryseobacterium kimseyorum sp. nov., isolated from a stick insect rearing cage.</title>
        <authorList>
            <person name="Shelomi M."/>
            <person name="Han C.-J."/>
            <person name="Chen W.-M."/>
            <person name="Chen H.-K."/>
            <person name="Liaw S.-J."/>
            <person name="Muhle E."/>
            <person name="Clermont D."/>
        </authorList>
    </citation>
    <scope>NUCLEOTIDE SEQUENCE</scope>
    <source>
        <strain evidence="1">09-1422</strain>
    </source>
</reference>
<comment type="caution">
    <text evidence="1">The sequence shown here is derived from an EMBL/GenBank/DDBJ whole genome shotgun (WGS) entry which is preliminary data.</text>
</comment>
<keyword evidence="2" id="KW-1185">Reference proteome</keyword>
<name>A0ABT3I202_9FLAO</name>
<organism evidence="1 2">
    <name type="scientific">Chryseobacterium kimseyorum</name>
    <dbReference type="NCBI Taxonomy" id="2984028"/>
    <lineage>
        <taxon>Bacteria</taxon>
        <taxon>Pseudomonadati</taxon>
        <taxon>Bacteroidota</taxon>
        <taxon>Flavobacteriia</taxon>
        <taxon>Flavobacteriales</taxon>
        <taxon>Weeksellaceae</taxon>
        <taxon>Chryseobacterium group</taxon>
        <taxon>Chryseobacterium</taxon>
    </lineage>
</organism>
<accession>A0ABT3I202</accession>
<protein>
    <submittedName>
        <fullName evidence="1">Uncharacterized protein</fullName>
    </submittedName>
</protein>
<proteinExistence type="predicted"/>
<evidence type="ECO:0000313" key="1">
    <source>
        <dbReference type="EMBL" id="MCW3170034.1"/>
    </source>
</evidence>
<dbReference type="Proteomes" id="UP001163731">
    <property type="component" value="Unassembled WGS sequence"/>
</dbReference>